<feature type="domain" description="Glycosyltransferase 2-like" evidence="4">
    <location>
        <begin position="6"/>
        <end position="119"/>
    </location>
</feature>
<sequence>MPRAAIIIPHRDDPIRLERCLDALLPIARDIEICVVDNGSTSDLTSLRDRFRAVQFVDEPIPGAAAARNRGVKATSAPLLFFLDCDCVPDVGWTTRALSAAAKADIVGGRVSVFAEAGSKLSGAAAFEIVFAFDNRRYVETMNFSVTANLLTTRAVFDAVGPFRDGVSEDVDWCHRAVAAGYRLSYDPELAVSHPARCDWAALSGKWRRTTQEAFGLSRRHPARWLAKALVLPVSALVHAPRVIRSRELSSLRSRGLGLVTLFGIRCARSFWMVRLALGRAI</sequence>
<dbReference type="EMBL" id="ONZF01000002">
    <property type="protein sequence ID" value="SPJ23488.1"/>
    <property type="molecule type" value="Genomic_DNA"/>
</dbReference>
<dbReference type="OrthoDB" id="6653642at2"/>
<accession>A0A2R8BTN3</accession>
<dbReference type="AlphaFoldDB" id="A0A2R8BTN3"/>
<evidence type="ECO:0000313" key="5">
    <source>
        <dbReference type="EMBL" id="SPJ23488.1"/>
    </source>
</evidence>
<organism evidence="5 6">
    <name type="scientific">Palleronia abyssalis</name>
    <dbReference type="NCBI Taxonomy" id="1501240"/>
    <lineage>
        <taxon>Bacteria</taxon>
        <taxon>Pseudomonadati</taxon>
        <taxon>Pseudomonadota</taxon>
        <taxon>Alphaproteobacteria</taxon>
        <taxon>Rhodobacterales</taxon>
        <taxon>Roseobacteraceae</taxon>
        <taxon>Palleronia</taxon>
    </lineage>
</organism>
<reference evidence="5 6" key="1">
    <citation type="submission" date="2018-03" db="EMBL/GenBank/DDBJ databases">
        <authorList>
            <person name="Keele B.F."/>
        </authorList>
    </citation>
    <scope>NUCLEOTIDE SEQUENCE [LARGE SCALE GENOMIC DNA]</scope>
    <source>
        <strain evidence="5 6">CECT 8504</strain>
    </source>
</reference>
<dbReference type="GO" id="GO:0016757">
    <property type="term" value="F:glycosyltransferase activity"/>
    <property type="evidence" value="ECO:0007669"/>
    <property type="project" value="UniProtKB-KW"/>
</dbReference>
<gene>
    <name evidence="5" type="primary">mftF</name>
    <name evidence="5" type="ORF">PAA8504_01299</name>
</gene>
<dbReference type="PANTHER" id="PTHR43179">
    <property type="entry name" value="RHAMNOSYLTRANSFERASE WBBL"/>
    <property type="match status" value="1"/>
</dbReference>
<dbReference type="PANTHER" id="PTHR43179:SF12">
    <property type="entry name" value="GALACTOFURANOSYLTRANSFERASE GLFT2"/>
    <property type="match status" value="1"/>
</dbReference>
<dbReference type="EC" id="2.-.-.-" evidence="5"/>
<evidence type="ECO:0000313" key="6">
    <source>
        <dbReference type="Proteomes" id="UP000244912"/>
    </source>
</evidence>
<keyword evidence="3 5" id="KW-0808">Transferase</keyword>
<evidence type="ECO:0000256" key="2">
    <source>
        <dbReference type="ARBA" id="ARBA00022676"/>
    </source>
</evidence>
<dbReference type="InterPro" id="IPR001173">
    <property type="entry name" value="Glyco_trans_2-like"/>
</dbReference>
<keyword evidence="2" id="KW-0328">Glycosyltransferase</keyword>
<protein>
    <submittedName>
        <fullName evidence="5">Mycofactocin biosynthesis glycosyltransferase MftF</fullName>
        <ecNumber evidence="5">2.-.-.-</ecNumber>
    </submittedName>
</protein>
<dbReference type="Proteomes" id="UP000244912">
    <property type="component" value="Unassembled WGS sequence"/>
</dbReference>
<dbReference type="SUPFAM" id="SSF53448">
    <property type="entry name" value="Nucleotide-diphospho-sugar transferases"/>
    <property type="match status" value="1"/>
</dbReference>
<evidence type="ECO:0000259" key="4">
    <source>
        <dbReference type="Pfam" id="PF00535"/>
    </source>
</evidence>
<dbReference type="Gene3D" id="3.90.550.10">
    <property type="entry name" value="Spore Coat Polysaccharide Biosynthesis Protein SpsA, Chain A"/>
    <property type="match status" value="1"/>
</dbReference>
<comment type="similarity">
    <text evidence="1">Belongs to the glycosyltransferase 2 family.</text>
</comment>
<evidence type="ECO:0000256" key="3">
    <source>
        <dbReference type="ARBA" id="ARBA00022679"/>
    </source>
</evidence>
<proteinExistence type="inferred from homology"/>
<dbReference type="InterPro" id="IPR029044">
    <property type="entry name" value="Nucleotide-diphossugar_trans"/>
</dbReference>
<dbReference type="RefSeq" id="WP_108893315.1">
    <property type="nucleotide sequence ID" value="NZ_ONZF01000002.1"/>
</dbReference>
<dbReference type="Pfam" id="PF00535">
    <property type="entry name" value="Glycos_transf_2"/>
    <property type="match status" value="1"/>
</dbReference>
<keyword evidence="6" id="KW-1185">Reference proteome</keyword>
<evidence type="ECO:0000256" key="1">
    <source>
        <dbReference type="ARBA" id="ARBA00006739"/>
    </source>
</evidence>
<name>A0A2R8BTN3_9RHOB</name>